<evidence type="ECO:0000256" key="6">
    <source>
        <dbReference type="RuleBase" id="RU000382"/>
    </source>
</evidence>
<keyword evidence="8" id="KW-1185">Reference proteome</keyword>
<dbReference type="InterPro" id="IPR010977">
    <property type="entry name" value="Aromatic_deC"/>
</dbReference>
<protein>
    <submittedName>
        <fullName evidence="7">Aminotransferase class V-fold PLP-dependent enzyme</fullName>
    </submittedName>
</protein>
<dbReference type="InterPro" id="IPR015422">
    <property type="entry name" value="PyrdxlP-dep_Trfase_small"/>
</dbReference>
<evidence type="ECO:0000256" key="4">
    <source>
        <dbReference type="ARBA" id="ARBA00022898"/>
    </source>
</evidence>
<keyword evidence="7" id="KW-0808">Transferase</keyword>
<organism evidence="7 8">
    <name type="scientific">Paractinoplanes hotanensis</name>
    <dbReference type="NCBI Taxonomy" id="2906497"/>
    <lineage>
        <taxon>Bacteria</taxon>
        <taxon>Bacillati</taxon>
        <taxon>Actinomycetota</taxon>
        <taxon>Actinomycetes</taxon>
        <taxon>Micromonosporales</taxon>
        <taxon>Micromonosporaceae</taxon>
        <taxon>Paractinoplanes</taxon>
    </lineage>
</organism>
<keyword evidence="5 6" id="KW-0456">Lyase</keyword>
<dbReference type="Proteomes" id="UP001523216">
    <property type="component" value="Unassembled WGS sequence"/>
</dbReference>
<evidence type="ECO:0000256" key="5">
    <source>
        <dbReference type="ARBA" id="ARBA00023239"/>
    </source>
</evidence>
<dbReference type="InterPro" id="IPR015421">
    <property type="entry name" value="PyrdxlP-dep_Trfase_major"/>
</dbReference>
<dbReference type="InterPro" id="IPR002129">
    <property type="entry name" value="PyrdxlP-dep_de-COase"/>
</dbReference>
<dbReference type="SUPFAM" id="SSF53383">
    <property type="entry name" value="PLP-dependent transferases"/>
    <property type="match status" value="1"/>
</dbReference>
<accession>A0ABT0XS06</accession>
<reference evidence="7 8" key="1">
    <citation type="submission" date="2022-06" db="EMBL/GenBank/DDBJ databases">
        <title>Actinoplanes abujensis sp. nov., isolated from Nigerian arid soil.</title>
        <authorList>
            <person name="Ding P."/>
        </authorList>
    </citation>
    <scope>NUCLEOTIDE SEQUENCE [LARGE SCALE GENOMIC DNA]</scope>
    <source>
        <strain evidence="8">TRM88002</strain>
    </source>
</reference>
<dbReference type="PANTHER" id="PTHR11999">
    <property type="entry name" value="GROUP II PYRIDOXAL-5-PHOSPHATE DECARBOXYLASE"/>
    <property type="match status" value="1"/>
</dbReference>
<dbReference type="PANTHER" id="PTHR11999:SF70">
    <property type="entry name" value="MIP05841P"/>
    <property type="match status" value="1"/>
</dbReference>
<proteinExistence type="inferred from homology"/>
<dbReference type="RefSeq" id="WP_251796431.1">
    <property type="nucleotide sequence ID" value="NZ_JAMQOL010000003.1"/>
</dbReference>
<evidence type="ECO:0000313" key="7">
    <source>
        <dbReference type="EMBL" id="MCM4076527.1"/>
    </source>
</evidence>
<dbReference type="Gene3D" id="3.90.1150.10">
    <property type="entry name" value="Aspartate Aminotransferase, domain 1"/>
    <property type="match status" value="1"/>
</dbReference>
<dbReference type="Gene3D" id="3.40.640.10">
    <property type="entry name" value="Type I PLP-dependent aspartate aminotransferase-like (Major domain)"/>
    <property type="match status" value="1"/>
</dbReference>
<keyword evidence="4 6" id="KW-0663">Pyridoxal phosphate</keyword>
<evidence type="ECO:0000313" key="8">
    <source>
        <dbReference type="Proteomes" id="UP001523216"/>
    </source>
</evidence>
<comment type="caution">
    <text evidence="7">The sequence shown here is derived from an EMBL/GenBank/DDBJ whole genome shotgun (WGS) entry which is preliminary data.</text>
</comment>
<comment type="cofactor">
    <cofactor evidence="1 6">
        <name>pyridoxal 5'-phosphate</name>
        <dbReference type="ChEBI" id="CHEBI:597326"/>
    </cofactor>
</comment>
<sequence length="463" mass="48776">MERPDWKGPLGAAFDHATTYLGGLPDRPVRPSASLEELRAALGGPLPDGPLPPERVVAELIAAAEPGIMASSSGRFFGFVVGGATPAALAADWLTSAWDQNAGLYVLGPAASVVEETAATWLLDVLGLPARASVGYVTGGQMANFTALAIAVREVLRPHGWDVDADGLWGAPRVRVIVGQGRHGTIDRALRHLGTGTNCVVPVAMDAQGRMVPEALAEALDGERAIVCAQAGNVNTGAIDPLDQIADLCTAAGAWLHVDGAFGLWAAASPRLRPLLAGVERADSWSTDAHKWLNVPYDSGLVICAHPAAHRAAMGVRASYLQHAEGGERDQIDYNPEHSRRARGFAVYAAMRQLGRDGIAALVDRSCELAHRFAQRLSAGGAEILNEVVLNQVLVRLGSDDETQRALRALQREGTTWMSGTTWNGSAAIRISVSNFSTDEDDVDRTVAAIEACRSMGVGNDGG</sequence>
<name>A0ABT0XS06_9ACTN</name>
<dbReference type="EMBL" id="JAMQOL010000003">
    <property type="protein sequence ID" value="MCM4076527.1"/>
    <property type="molecule type" value="Genomic_DNA"/>
</dbReference>
<comment type="similarity">
    <text evidence="2 6">Belongs to the group II decarboxylase family.</text>
</comment>
<keyword evidence="7" id="KW-0032">Aminotransferase</keyword>
<gene>
    <name evidence="7" type="ORF">LXN57_02985</name>
</gene>
<evidence type="ECO:0000256" key="1">
    <source>
        <dbReference type="ARBA" id="ARBA00001933"/>
    </source>
</evidence>
<dbReference type="Pfam" id="PF00282">
    <property type="entry name" value="Pyridoxal_deC"/>
    <property type="match status" value="1"/>
</dbReference>
<evidence type="ECO:0000256" key="3">
    <source>
        <dbReference type="ARBA" id="ARBA00022793"/>
    </source>
</evidence>
<keyword evidence="3" id="KW-0210">Decarboxylase</keyword>
<evidence type="ECO:0000256" key="2">
    <source>
        <dbReference type="ARBA" id="ARBA00009533"/>
    </source>
</evidence>
<dbReference type="InterPro" id="IPR015424">
    <property type="entry name" value="PyrdxlP-dep_Trfase"/>
</dbReference>
<dbReference type="GO" id="GO:0008483">
    <property type="term" value="F:transaminase activity"/>
    <property type="evidence" value="ECO:0007669"/>
    <property type="project" value="UniProtKB-KW"/>
</dbReference>